<name>A0AAV4XCR3_CAEEX</name>
<dbReference type="EMBL" id="BPLR01000026">
    <property type="protein sequence ID" value="GIY91593.1"/>
    <property type="molecule type" value="Genomic_DNA"/>
</dbReference>
<reference evidence="1 2" key="1">
    <citation type="submission" date="2021-06" db="EMBL/GenBank/DDBJ databases">
        <title>Caerostris extrusa draft genome.</title>
        <authorList>
            <person name="Kono N."/>
            <person name="Arakawa K."/>
        </authorList>
    </citation>
    <scope>NUCLEOTIDE SEQUENCE [LARGE SCALE GENOMIC DNA]</scope>
</reference>
<organism evidence="1 2">
    <name type="scientific">Caerostris extrusa</name>
    <name type="common">Bark spider</name>
    <name type="synonym">Caerostris bankana</name>
    <dbReference type="NCBI Taxonomy" id="172846"/>
    <lineage>
        <taxon>Eukaryota</taxon>
        <taxon>Metazoa</taxon>
        <taxon>Ecdysozoa</taxon>
        <taxon>Arthropoda</taxon>
        <taxon>Chelicerata</taxon>
        <taxon>Arachnida</taxon>
        <taxon>Araneae</taxon>
        <taxon>Araneomorphae</taxon>
        <taxon>Entelegynae</taxon>
        <taxon>Araneoidea</taxon>
        <taxon>Araneidae</taxon>
        <taxon>Caerostris</taxon>
    </lineage>
</organism>
<evidence type="ECO:0000313" key="2">
    <source>
        <dbReference type="Proteomes" id="UP001054945"/>
    </source>
</evidence>
<comment type="caution">
    <text evidence="1">The sequence shown here is derived from an EMBL/GenBank/DDBJ whole genome shotgun (WGS) entry which is preliminary data.</text>
</comment>
<evidence type="ECO:0000313" key="1">
    <source>
        <dbReference type="EMBL" id="GIY91593.1"/>
    </source>
</evidence>
<accession>A0AAV4XCR3</accession>
<dbReference type="Proteomes" id="UP001054945">
    <property type="component" value="Unassembled WGS sequence"/>
</dbReference>
<sequence>MEAAFRFDWDSVLMFTVCCGQRSNKGRATSSQMRFRDLGTHPGRPLCYTNNGFCTFRQYGKFIPSCNETVSVYRLMGNPIVSRSCLSESK</sequence>
<keyword evidence="2" id="KW-1185">Reference proteome</keyword>
<proteinExistence type="predicted"/>
<protein>
    <submittedName>
        <fullName evidence="1">Uncharacterized protein</fullName>
    </submittedName>
</protein>
<dbReference type="AlphaFoldDB" id="A0AAV4XCR3"/>
<gene>
    <name evidence="1" type="ORF">CEXT_19251</name>
</gene>